<accession>A0A8J8F9H9</accession>
<proteinExistence type="predicted"/>
<dbReference type="AlphaFoldDB" id="A0A8J8F9H9"/>
<dbReference type="Proteomes" id="UP000598971">
    <property type="component" value="Unassembled WGS sequence"/>
</dbReference>
<reference evidence="1" key="1">
    <citation type="submission" date="2019-10" db="EMBL/GenBank/DDBJ databases">
        <title>Draft genome sequence of Panacibacter sp. KCS-6.</title>
        <authorList>
            <person name="Yim K.J."/>
        </authorList>
    </citation>
    <scope>NUCLEOTIDE SEQUENCE</scope>
    <source>
        <strain evidence="1">KCS-6</strain>
    </source>
</reference>
<name>A0A8J8F9H9_9BACT</name>
<protein>
    <submittedName>
        <fullName evidence="1">Uncharacterized protein</fullName>
    </submittedName>
</protein>
<dbReference type="RefSeq" id="WP_171605796.1">
    <property type="nucleotide sequence ID" value="NZ_WHPF01000001.1"/>
</dbReference>
<evidence type="ECO:0000313" key="2">
    <source>
        <dbReference type="Proteomes" id="UP000598971"/>
    </source>
</evidence>
<comment type="caution">
    <text evidence="1">The sequence shown here is derived from an EMBL/GenBank/DDBJ whole genome shotgun (WGS) entry which is preliminary data.</text>
</comment>
<keyword evidence="2" id="KW-1185">Reference proteome</keyword>
<dbReference type="Gene3D" id="3.30.420.10">
    <property type="entry name" value="Ribonuclease H-like superfamily/Ribonuclease H"/>
    <property type="match status" value="1"/>
</dbReference>
<evidence type="ECO:0000313" key="1">
    <source>
        <dbReference type="EMBL" id="NNV53878.1"/>
    </source>
</evidence>
<gene>
    <name evidence="1" type="ORF">GD597_00310</name>
</gene>
<dbReference type="EMBL" id="WHPF01000001">
    <property type="protein sequence ID" value="NNV53878.1"/>
    <property type="molecule type" value="Genomic_DNA"/>
</dbReference>
<dbReference type="GO" id="GO:0003676">
    <property type="term" value="F:nucleic acid binding"/>
    <property type="evidence" value="ECO:0007669"/>
    <property type="project" value="InterPro"/>
</dbReference>
<organism evidence="1 2">
    <name type="scientific">Limnovirga soli</name>
    <dbReference type="NCBI Taxonomy" id="2656915"/>
    <lineage>
        <taxon>Bacteria</taxon>
        <taxon>Pseudomonadati</taxon>
        <taxon>Bacteroidota</taxon>
        <taxon>Chitinophagia</taxon>
        <taxon>Chitinophagales</taxon>
        <taxon>Chitinophagaceae</taxon>
        <taxon>Limnovirga</taxon>
    </lineage>
</organism>
<dbReference type="InterPro" id="IPR036397">
    <property type="entry name" value="RNaseH_sf"/>
</dbReference>
<sequence length="161" mass="18442">MMETRKVVLGISLGTKYVGMAIMKSTVIYYCQIKRFTGKWSAAKCKHIIETILKFTRTYGIKDIGVKVPIAYTRSKNLNELFVALEKTAVQEGIILTAYSIKDLKRCCATGVSNKKQLREFISKRFSEMNFEQHKESSLKYHYYTKIFEAIASGLLSITKE</sequence>